<dbReference type="Proteomes" id="UP001156140">
    <property type="component" value="Unassembled WGS sequence"/>
</dbReference>
<evidence type="ECO:0000256" key="3">
    <source>
        <dbReference type="ARBA" id="ARBA00023136"/>
    </source>
</evidence>
<keyword evidence="1 4" id="KW-0812">Transmembrane</keyword>
<feature type="transmembrane region" description="Helical" evidence="4">
    <location>
        <begin position="173"/>
        <end position="193"/>
    </location>
</feature>
<feature type="transmembrane region" description="Helical" evidence="4">
    <location>
        <begin position="291"/>
        <end position="311"/>
    </location>
</feature>
<dbReference type="SUPFAM" id="SSF103473">
    <property type="entry name" value="MFS general substrate transporter"/>
    <property type="match status" value="1"/>
</dbReference>
<dbReference type="GO" id="GO:0022857">
    <property type="term" value="F:transmembrane transporter activity"/>
    <property type="evidence" value="ECO:0007669"/>
    <property type="project" value="InterPro"/>
</dbReference>
<dbReference type="InterPro" id="IPR020846">
    <property type="entry name" value="MFS_dom"/>
</dbReference>
<dbReference type="Pfam" id="PF07690">
    <property type="entry name" value="MFS_1"/>
    <property type="match status" value="1"/>
</dbReference>
<dbReference type="RefSeq" id="WP_281734776.1">
    <property type="nucleotide sequence ID" value="NZ_JAKETQ010000001.1"/>
</dbReference>
<evidence type="ECO:0000313" key="7">
    <source>
        <dbReference type="Proteomes" id="UP001156140"/>
    </source>
</evidence>
<feature type="transmembrane region" description="Helical" evidence="4">
    <location>
        <begin position="108"/>
        <end position="132"/>
    </location>
</feature>
<feature type="transmembrane region" description="Helical" evidence="4">
    <location>
        <begin position="54"/>
        <end position="76"/>
    </location>
</feature>
<dbReference type="InterPro" id="IPR036259">
    <property type="entry name" value="MFS_trans_sf"/>
</dbReference>
<dbReference type="PANTHER" id="PTHR11360">
    <property type="entry name" value="MONOCARBOXYLATE TRANSPORTER"/>
    <property type="match status" value="1"/>
</dbReference>
<dbReference type="CDD" id="cd17355">
    <property type="entry name" value="MFS_YcxA_like"/>
    <property type="match status" value="1"/>
</dbReference>
<gene>
    <name evidence="6" type="ORF">ML536_01990</name>
</gene>
<feature type="domain" description="Major facilitator superfamily (MFS) profile" evidence="5">
    <location>
        <begin position="15"/>
        <end position="406"/>
    </location>
</feature>
<evidence type="ECO:0000256" key="1">
    <source>
        <dbReference type="ARBA" id="ARBA00022692"/>
    </source>
</evidence>
<proteinExistence type="predicted"/>
<dbReference type="EMBL" id="JALAZD010000001">
    <property type="protein sequence ID" value="MCI0125590.1"/>
    <property type="molecule type" value="Genomic_DNA"/>
</dbReference>
<feature type="transmembrane region" description="Helical" evidence="4">
    <location>
        <begin position="380"/>
        <end position="401"/>
    </location>
</feature>
<feature type="transmembrane region" description="Helical" evidence="4">
    <location>
        <begin position="227"/>
        <end position="249"/>
    </location>
</feature>
<dbReference type="InterPro" id="IPR011701">
    <property type="entry name" value="MFS"/>
</dbReference>
<feature type="transmembrane region" description="Helical" evidence="4">
    <location>
        <begin position="351"/>
        <end position="374"/>
    </location>
</feature>
<dbReference type="InterPro" id="IPR050327">
    <property type="entry name" value="Proton-linked_MCT"/>
</dbReference>
<organism evidence="6 7">
    <name type="scientific">Paradevosia shaoguanensis</name>
    <dbReference type="NCBI Taxonomy" id="1335043"/>
    <lineage>
        <taxon>Bacteria</taxon>
        <taxon>Pseudomonadati</taxon>
        <taxon>Pseudomonadota</taxon>
        <taxon>Alphaproteobacteria</taxon>
        <taxon>Hyphomicrobiales</taxon>
        <taxon>Devosiaceae</taxon>
        <taxon>Paradevosia</taxon>
    </lineage>
</organism>
<feature type="transmembrane region" description="Helical" evidence="4">
    <location>
        <begin position="12"/>
        <end position="34"/>
    </location>
</feature>
<name>A0AA41U9N8_9HYPH</name>
<protein>
    <submittedName>
        <fullName evidence="6">MFS transporter</fullName>
    </submittedName>
</protein>
<dbReference type="PROSITE" id="PS50850">
    <property type="entry name" value="MFS"/>
    <property type="match status" value="1"/>
</dbReference>
<keyword evidence="3 4" id="KW-0472">Membrane</keyword>
<evidence type="ECO:0000313" key="6">
    <source>
        <dbReference type="EMBL" id="MCI0125590.1"/>
    </source>
</evidence>
<evidence type="ECO:0000256" key="2">
    <source>
        <dbReference type="ARBA" id="ARBA00022989"/>
    </source>
</evidence>
<dbReference type="AlphaFoldDB" id="A0AA41U9N8"/>
<dbReference type="Gene3D" id="1.20.1250.20">
    <property type="entry name" value="MFS general substrate transporter like domains"/>
    <property type="match status" value="2"/>
</dbReference>
<comment type="caution">
    <text evidence="6">The sequence shown here is derived from an EMBL/GenBank/DDBJ whole genome shotgun (WGS) entry which is preliminary data.</text>
</comment>
<feature type="transmembrane region" description="Helical" evidence="4">
    <location>
        <begin position="144"/>
        <end position="167"/>
    </location>
</feature>
<reference evidence="6" key="1">
    <citation type="submission" date="2022-03" db="EMBL/GenBank/DDBJ databases">
        <title>The complete genome sequence of a Methyloterrigena soli.</title>
        <authorList>
            <person name="Zi Z."/>
        </authorList>
    </citation>
    <scope>NUCLEOTIDE SEQUENCE</scope>
    <source>
        <strain evidence="6">M48</strain>
    </source>
</reference>
<evidence type="ECO:0000256" key="4">
    <source>
        <dbReference type="SAM" id="Phobius"/>
    </source>
</evidence>
<feature type="transmembrane region" description="Helical" evidence="4">
    <location>
        <begin position="317"/>
        <end position="339"/>
    </location>
</feature>
<feature type="transmembrane region" description="Helical" evidence="4">
    <location>
        <begin position="261"/>
        <end position="284"/>
    </location>
</feature>
<feature type="transmembrane region" description="Helical" evidence="4">
    <location>
        <begin position="83"/>
        <end position="102"/>
    </location>
</feature>
<sequence>MTSLPGADAKGNAYGWVIVAITFLSTGLVLGSRFSMGMFLPYMPEALNASAADVSGAFAISMIGAAAFQPFAGVLFDRLGGRAVLSLGLASAALALCGSAFATDLWQVILFLGVGCSIAYSAVSPVLSTAIVIDWFDKSRGAPLGVATSGTKVAMVVLPPVLAALIAGAGWRTAMFSLGAVILLMIPVVWILVREAPHKTRAKASKKGDATKAMDGVSLRQALQMPAFWLVAVSLFANGQVMNLVFIHLPNYMLSQGYSEALAAFALALLGGVGVFGTVVTGIMSDRIGSWLMLLIMFAARGFSALLVILMPGPFSMLVFVMVFGLLGYGAIGVIGNLAPQLFGKRSIGTILGTVYVFNQVGGAAGVYSGGIAYDLTGDYSASLWLSVATTLVSTIAIAFLPIRRRKVAEATG</sequence>
<accession>A0AA41U9N8</accession>
<keyword evidence="7" id="KW-1185">Reference proteome</keyword>
<evidence type="ECO:0000259" key="5">
    <source>
        <dbReference type="PROSITE" id="PS50850"/>
    </source>
</evidence>
<keyword evidence="2 4" id="KW-1133">Transmembrane helix</keyword>
<dbReference type="PANTHER" id="PTHR11360:SF284">
    <property type="entry name" value="EG:103B4.3 PROTEIN-RELATED"/>
    <property type="match status" value="1"/>
</dbReference>